<name>A0ABY5L0U5_9CELL</name>
<organism evidence="1 2">
    <name type="scientific">Cellulomonas chengniuliangii</name>
    <dbReference type="NCBI Taxonomy" id="2968084"/>
    <lineage>
        <taxon>Bacteria</taxon>
        <taxon>Bacillati</taxon>
        <taxon>Actinomycetota</taxon>
        <taxon>Actinomycetes</taxon>
        <taxon>Micrococcales</taxon>
        <taxon>Cellulomonadaceae</taxon>
        <taxon>Cellulomonas</taxon>
    </lineage>
</organism>
<protein>
    <submittedName>
        <fullName evidence="1">Uncharacterized protein</fullName>
    </submittedName>
</protein>
<reference evidence="1 2" key="1">
    <citation type="submission" date="2022-07" db="EMBL/GenBank/DDBJ databases">
        <title>Novel species in genus cellulomonas.</title>
        <authorList>
            <person name="Ye L."/>
        </authorList>
    </citation>
    <scope>NUCLEOTIDE SEQUENCE [LARGE SCALE GENOMIC DNA]</scope>
    <source>
        <strain evidence="2">zg-Y338</strain>
    </source>
</reference>
<proteinExistence type="predicted"/>
<sequence>MRSIRWASLATVAGCGLVLVVCAVAALRGRPWAWAPGLVAAAVGLRELRALQRGLR</sequence>
<dbReference type="EMBL" id="CP101988">
    <property type="protein sequence ID" value="UUI75081.1"/>
    <property type="molecule type" value="Genomic_DNA"/>
</dbReference>
<gene>
    <name evidence="1" type="ORF">NP064_15100</name>
</gene>
<keyword evidence="2" id="KW-1185">Reference proteome</keyword>
<dbReference type="Proteomes" id="UP001316189">
    <property type="component" value="Chromosome"/>
</dbReference>
<dbReference type="RefSeq" id="WP_227570037.1">
    <property type="nucleotide sequence ID" value="NZ_CP101988.1"/>
</dbReference>
<evidence type="ECO:0000313" key="1">
    <source>
        <dbReference type="EMBL" id="UUI75081.1"/>
    </source>
</evidence>
<evidence type="ECO:0000313" key="2">
    <source>
        <dbReference type="Proteomes" id="UP001316189"/>
    </source>
</evidence>
<accession>A0ABY5L0U5</accession>